<protein>
    <submittedName>
        <fullName evidence="3">RNA-binding protein YlmH</fullName>
    </submittedName>
</protein>
<dbReference type="Pfam" id="PF17774">
    <property type="entry name" value="YlmH_RBD"/>
    <property type="match status" value="1"/>
</dbReference>
<dbReference type="Gene3D" id="3.10.290.10">
    <property type="entry name" value="RNA-binding S4 domain"/>
    <property type="match status" value="1"/>
</dbReference>
<comment type="caution">
    <text evidence="3">The sequence shown here is derived from an EMBL/GenBank/DDBJ whole genome shotgun (WGS) entry which is preliminary data.</text>
</comment>
<dbReference type="Gene3D" id="3.30.1370.160">
    <property type="match status" value="1"/>
</dbReference>
<dbReference type="SMART" id="SM00363">
    <property type="entry name" value="S4"/>
    <property type="match status" value="1"/>
</dbReference>
<reference evidence="3 4" key="1">
    <citation type="submission" date="2021-01" db="EMBL/GenBank/DDBJ databases">
        <title>Genomic Encyclopedia of Type Strains, Phase IV (KMG-IV): sequencing the most valuable type-strain genomes for metagenomic binning, comparative biology and taxonomic classification.</title>
        <authorList>
            <person name="Goeker M."/>
        </authorList>
    </citation>
    <scope>NUCLEOTIDE SEQUENCE [LARGE SCALE GENOMIC DNA]</scope>
    <source>
        <strain evidence="3 4">DSM 25879</strain>
    </source>
</reference>
<dbReference type="InterPro" id="IPR048443">
    <property type="entry name" value="RqcP2_N"/>
</dbReference>
<dbReference type="Gene3D" id="3.30.70.330">
    <property type="match status" value="1"/>
</dbReference>
<sequence length="257" mass="29502">MSIYMHFRQEEHEFIDQVLEWKETVNEQYAPKLTDFLDPREQEIVQSIIGSNEDVKVRLFGGAEGAERKRAFLYPSYYSPSLDDFQLKAYEISYPEKFVQIEHRQILGSLMGIGLKRSKFGDIHFHDKKVQLVIGEEVSSYVELQLQEVGRVKVSLQDIPLSELVSPEAVWEEASTTAASLRLDVMLASIYNLSRQKAQLLIGAKKVKVNWKVVEQSSFECREGDILSARGFGRSKLLTIDGKTKKDKWRVIVGKQK</sequence>
<keyword evidence="1" id="KW-0694">RNA-binding</keyword>
<gene>
    <name evidence="3" type="ORF">JOC95_000761</name>
</gene>
<dbReference type="Proteomes" id="UP000737402">
    <property type="component" value="Unassembled WGS sequence"/>
</dbReference>
<dbReference type="PANTHER" id="PTHR13633">
    <property type="entry name" value="MITOCHONDRIAL TRANSCRIPTION RESCUE FACTOR 1"/>
    <property type="match status" value="1"/>
</dbReference>
<accession>A0ABS2NW59</accession>
<dbReference type="InterPro" id="IPR036986">
    <property type="entry name" value="S4_RNA-bd_sf"/>
</dbReference>
<evidence type="ECO:0000313" key="4">
    <source>
        <dbReference type="Proteomes" id="UP000737402"/>
    </source>
</evidence>
<dbReference type="SUPFAM" id="SSF55174">
    <property type="entry name" value="Alpha-L RNA-binding motif"/>
    <property type="match status" value="1"/>
</dbReference>
<organism evidence="3 4">
    <name type="scientific">Sutcliffiella tianshenii</name>
    <dbReference type="NCBI Taxonomy" id="1463404"/>
    <lineage>
        <taxon>Bacteria</taxon>
        <taxon>Bacillati</taxon>
        <taxon>Bacillota</taxon>
        <taxon>Bacilli</taxon>
        <taxon>Bacillales</taxon>
        <taxon>Bacillaceae</taxon>
        <taxon>Sutcliffiella</taxon>
    </lineage>
</organism>
<dbReference type="Pfam" id="PF21278">
    <property type="entry name" value="YlmH_1st"/>
    <property type="match status" value="1"/>
</dbReference>
<dbReference type="InterPro" id="IPR040591">
    <property type="entry name" value="RqcP2_RBD"/>
</dbReference>
<keyword evidence="4" id="KW-1185">Reference proteome</keyword>
<dbReference type="Pfam" id="PF01479">
    <property type="entry name" value="S4"/>
    <property type="match status" value="1"/>
</dbReference>
<dbReference type="EMBL" id="JAFBED010000002">
    <property type="protein sequence ID" value="MBM7618912.1"/>
    <property type="molecule type" value="Genomic_DNA"/>
</dbReference>
<evidence type="ECO:0000259" key="2">
    <source>
        <dbReference type="SMART" id="SM00363"/>
    </source>
</evidence>
<dbReference type="InterPro" id="IPR012677">
    <property type="entry name" value="Nucleotide-bd_a/b_plait_sf"/>
</dbReference>
<dbReference type="InterPro" id="IPR002942">
    <property type="entry name" value="S4_RNA-bd"/>
</dbReference>
<feature type="domain" description="RNA-binding S4" evidence="2">
    <location>
        <begin position="181"/>
        <end position="238"/>
    </location>
</feature>
<proteinExistence type="predicted"/>
<evidence type="ECO:0000313" key="3">
    <source>
        <dbReference type="EMBL" id="MBM7618912.1"/>
    </source>
</evidence>
<dbReference type="PANTHER" id="PTHR13633:SF3">
    <property type="entry name" value="MITOCHONDRIAL TRANSCRIPTION RESCUE FACTOR 1"/>
    <property type="match status" value="1"/>
</dbReference>
<dbReference type="PROSITE" id="PS50889">
    <property type="entry name" value="S4"/>
    <property type="match status" value="1"/>
</dbReference>
<evidence type="ECO:0000256" key="1">
    <source>
        <dbReference type="PROSITE-ProRule" id="PRU00182"/>
    </source>
</evidence>
<dbReference type="RefSeq" id="WP_204413511.1">
    <property type="nucleotide sequence ID" value="NZ_JAFBED010000002.1"/>
</dbReference>
<name>A0ABS2NW59_9BACI</name>